<dbReference type="PANTHER" id="PTHR47267">
    <property type="match status" value="1"/>
</dbReference>
<dbReference type="NCBIfam" id="TIGR00099">
    <property type="entry name" value="Cof-subfamily"/>
    <property type="match status" value="1"/>
</dbReference>
<dbReference type="Proteomes" id="UP000253235">
    <property type="component" value="Unassembled WGS sequence"/>
</dbReference>
<dbReference type="GO" id="GO:0046872">
    <property type="term" value="F:metal ion binding"/>
    <property type="evidence" value="ECO:0007669"/>
    <property type="project" value="UniProtKB-KW"/>
</dbReference>
<dbReference type="NCBIfam" id="TIGR01484">
    <property type="entry name" value="HAD-SF-IIB"/>
    <property type="match status" value="1"/>
</dbReference>
<keyword evidence="7" id="KW-1185">Reference proteome</keyword>
<gene>
    <name evidence="6" type="ORF">DR871_015940</name>
</gene>
<keyword evidence="2" id="KW-0479">Metal-binding</keyword>
<proteinExistence type="inferred from homology"/>
<protein>
    <submittedName>
        <fullName evidence="6">HAD family phosphatase</fullName>
    </submittedName>
</protein>
<dbReference type="SUPFAM" id="SSF56784">
    <property type="entry name" value="HAD-like"/>
    <property type="match status" value="1"/>
</dbReference>
<dbReference type="PANTHER" id="PTHR47267:SF4">
    <property type="entry name" value="PYRIDOXAL PHOSPHATE PHOSPHATASE YIGL"/>
    <property type="match status" value="1"/>
</dbReference>
<dbReference type="RefSeq" id="WP_113667219.1">
    <property type="nucleotide sequence ID" value="NZ_QNVY02000008.1"/>
</dbReference>
<keyword evidence="4" id="KW-0460">Magnesium</keyword>
<reference evidence="6 7" key="1">
    <citation type="submission" date="2019-01" db="EMBL/GenBank/DDBJ databases">
        <title>Flavobacterium sp. nov. isolated from arctic soil.</title>
        <authorList>
            <person name="Kim D.-U."/>
        </authorList>
    </citation>
    <scope>NUCLEOTIDE SEQUENCE [LARGE SCALE GENOMIC DNA]</scope>
    <source>
        <strain evidence="6 7">Kopri-42</strain>
    </source>
</reference>
<dbReference type="InterPro" id="IPR006379">
    <property type="entry name" value="HAD-SF_hydro_IIB"/>
</dbReference>
<evidence type="ECO:0000313" key="7">
    <source>
        <dbReference type="Proteomes" id="UP000253235"/>
    </source>
</evidence>
<dbReference type="InterPro" id="IPR023214">
    <property type="entry name" value="HAD_sf"/>
</dbReference>
<comment type="similarity">
    <text evidence="5">Belongs to the HAD-like hydrolase superfamily. Cof family.</text>
</comment>
<dbReference type="Gene3D" id="3.30.1240.10">
    <property type="match status" value="1"/>
</dbReference>
<dbReference type="InterPro" id="IPR036412">
    <property type="entry name" value="HAD-like_sf"/>
</dbReference>
<dbReference type="PROSITE" id="PS01228">
    <property type="entry name" value="COF_1"/>
    <property type="match status" value="1"/>
</dbReference>
<dbReference type="AlphaFoldDB" id="A0A482TKZ9"/>
<accession>A0A482TKZ9</accession>
<evidence type="ECO:0000256" key="2">
    <source>
        <dbReference type="ARBA" id="ARBA00022723"/>
    </source>
</evidence>
<dbReference type="Pfam" id="PF08282">
    <property type="entry name" value="Hydrolase_3"/>
    <property type="match status" value="1"/>
</dbReference>
<dbReference type="InterPro" id="IPR000150">
    <property type="entry name" value="Cof"/>
</dbReference>
<evidence type="ECO:0000313" key="6">
    <source>
        <dbReference type="EMBL" id="RYJ50609.1"/>
    </source>
</evidence>
<dbReference type="SFLD" id="SFLDS00003">
    <property type="entry name" value="Haloacid_Dehalogenase"/>
    <property type="match status" value="1"/>
</dbReference>
<dbReference type="GO" id="GO:0016791">
    <property type="term" value="F:phosphatase activity"/>
    <property type="evidence" value="ECO:0007669"/>
    <property type="project" value="UniProtKB-ARBA"/>
</dbReference>
<dbReference type="CDD" id="cd07516">
    <property type="entry name" value="HAD_Pase"/>
    <property type="match status" value="1"/>
</dbReference>
<dbReference type="Gene3D" id="3.40.50.1000">
    <property type="entry name" value="HAD superfamily/HAD-like"/>
    <property type="match status" value="1"/>
</dbReference>
<keyword evidence="3" id="KW-0378">Hydrolase</keyword>
<evidence type="ECO:0000256" key="1">
    <source>
        <dbReference type="ARBA" id="ARBA00001946"/>
    </source>
</evidence>
<comment type="cofactor">
    <cofactor evidence="1">
        <name>Mg(2+)</name>
        <dbReference type="ChEBI" id="CHEBI:18420"/>
    </cofactor>
</comment>
<organism evidence="6 7">
    <name type="scientific">Flavobacterium petrolei</name>
    <dbReference type="NCBI Taxonomy" id="2259594"/>
    <lineage>
        <taxon>Bacteria</taxon>
        <taxon>Pseudomonadati</taxon>
        <taxon>Bacteroidota</taxon>
        <taxon>Flavobacteriia</taxon>
        <taxon>Flavobacteriales</taxon>
        <taxon>Flavobacteriaceae</taxon>
        <taxon>Flavobacterium</taxon>
    </lineage>
</organism>
<dbReference type="SFLD" id="SFLDG01140">
    <property type="entry name" value="C2.B:_Phosphomannomutase_and_P"/>
    <property type="match status" value="1"/>
</dbReference>
<name>A0A482TKZ9_9FLAO</name>
<dbReference type="EMBL" id="QNVY02000008">
    <property type="protein sequence ID" value="RYJ50609.1"/>
    <property type="molecule type" value="Genomic_DNA"/>
</dbReference>
<evidence type="ECO:0000256" key="3">
    <source>
        <dbReference type="ARBA" id="ARBA00022801"/>
    </source>
</evidence>
<dbReference type="OrthoDB" id="9814970at2"/>
<comment type="caution">
    <text evidence="6">The sequence shown here is derived from an EMBL/GenBank/DDBJ whole genome shotgun (WGS) entry which is preliminary data.</text>
</comment>
<evidence type="ECO:0000256" key="5">
    <source>
        <dbReference type="ARBA" id="ARBA00034778"/>
    </source>
</evidence>
<sequence>MILKEKIKVVISDLDGTLLNSDHKISQYTKTVFQELHNQNYLIIVATGRHHLDAMPLVEGLGCPVYLVTSNGARIHSPEKELLFSFDIKSDDIKSILNLDIDPEITTVLFKENVWQTNKINEKLNSFQAELNYMPEIVDFDTLDDVSGIKLFFTHEKHSKLIELRDRILENHTELFSHAFSLPFCLEFMDKSVDKSVAIAKILEKENFVFEQTISFGDGYNDENMLKSSGKALVMGNAPESLKNKLSHLEVILTNDNEGVAKYIAQELLNN</sequence>
<evidence type="ECO:0000256" key="4">
    <source>
        <dbReference type="ARBA" id="ARBA00022842"/>
    </source>
</evidence>